<dbReference type="Proteomes" id="UP000559256">
    <property type="component" value="Unassembled WGS sequence"/>
</dbReference>
<protein>
    <recommendedName>
        <fullName evidence="14">Pheromone receptor</fullName>
    </recommendedName>
</protein>
<keyword evidence="13" id="KW-1185">Reference proteome</keyword>
<evidence type="ECO:0000256" key="5">
    <source>
        <dbReference type="ARBA" id="ARBA00022989"/>
    </source>
</evidence>
<accession>A0A8H5CKC2</accession>
<feature type="transmembrane region" description="Helical" evidence="11">
    <location>
        <begin position="290"/>
        <end position="309"/>
    </location>
</feature>
<dbReference type="PANTHER" id="PTHR28097:SF1">
    <property type="entry name" value="PHEROMONE A FACTOR RECEPTOR"/>
    <property type="match status" value="1"/>
</dbReference>
<feature type="compositionally biased region" description="Low complexity" evidence="10">
    <location>
        <begin position="399"/>
        <end position="416"/>
    </location>
</feature>
<evidence type="ECO:0000256" key="1">
    <source>
        <dbReference type="ARBA" id="ARBA00004141"/>
    </source>
</evidence>
<feature type="region of interest" description="Disordered" evidence="10">
    <location>
        <begin position="397"/>
        <end position="475"/>
    </location>
</feature>
<keyword evidence="7 11" id="KW-0472">Membrane</keyword>
<name>A0A8H5CKC2_9AGAR</name>
<dbReference type="AlphaFoldDB" id="A0A8H5CKC2"/>
<comment type="similarity">
    <text evidence="2">Belongs to the G-protein coupled receptor 4 family.</text>
</comment>
<feature type="transmembrane region" description="Helical" evidence="11">
    <location>
        <begin position="133"/>
        <end position="154"/>
    </location>
</feature>
<keyword evidence="5 11" id="KW-1133">Transmembrane helix</keyword>
<keyword evidence="9" id="KW-0807">Transducer</keyword>
<feature type="transmembrane region" description="Helical" evidence="11">
    <location>
        <begin position="174"/>
        <end position="196"/>
    </location>
</feature>
<dbReference type="PRINTS" id="PR00899">
    <property type="entry name" value="GPCRSTE3"/>
</dbReference>
<keyword evidence="6" id="KW-0297">G-protein coupled receptor</keyword>
<evidence type="ECO:0000256" key="9">
    <source>
        <dbReference type="ARBA" id="ARBA00023224"/>
    </source>
</evidence>
<dbReference type="EMBL" id="JAACJM010000152">
    <property type="protein sequence ID" value="KAF5342924.1"/>
    <property type="molecule type" value="Genomic_DNA"/>
</dbReference>
<evidence type="ECO:0000256" key="4">
    <source>
        <dbReference type="ARBA" id="ARBA00022692"/>
    </source>
</evidence>
<dbReference type="InterPro" id="IPR001499">
    <property type="entry name" value="GPCR_STE3"/>
</dbReference>
<dbReference type="Pfam" id="PF02076">
    <property type="entry name" value="STE3"/>
    <property type="match status" value="2"/>
</dbReference>
<keyword evidence="3" id="KW-0589">Pheromone response</keyword>
<keyword evidence="4 11" id="KW-0812">Transmembrane</keyword>
<evidence type="ECO:0000313" key="12">
    <source>
        <dbReference type="EMBL" id="KAF5342924.1"/>
    </source>
</evidence>
<gene>
    <name evidence="12" type="ORF">D9758_014949</name>
</gene>
<evidence type="ECO:0000256" key="7">
    <source>
        <dbReference type="ARBA" id="ARBA00023136"/>
    </source>
</evidence>
<feature type="transmembrane region" description="Helical" evidence="11">
    <location>
        <begin position="6"/>
        <end position="25"/>
    </location>
</feature>
<evidence type="ECO:0000313" key="13">
    <source>
        <dbReference type="Proteomes" id="UP000559256"/>
    </source>
</evidence>
<evidence type="ECO:0008006" key="14">
    <source>
        <dbReference type="Google" id="ProtNLM"/>
    </source>
</evidence>
<feature type="transmembrane region" description="Helical" evidence="11">
    <location>
        <begin position="237"/>
        <end position="256"/>
    </location>
</feature>
<feature type="transmembrane region" description="Helical" evidence="11">
    <location>
        <begin position="70"/>
        <end position="89"/>
    </location>
</feature>
<evidence type="ECO:0000256" key="3">
    <source>
        <dbReference type="ARBA" id="ARBA00022507"/>
    </source>
</evidence>
<reference evidence="12 13" key="1">
    <citation type="journal article" date="2020" name="ISME J.">
        <title>Uncovering the hidden diversity of litter-decomposition mechanisms in mushroom-forming fungi.</title>
        <authorList>
            <person name="Floudas D."/>
            <person name="Bentzer J."/>
            <person name="Ahren D."/>
            <person name="Johansson T."/>
            <person name="Persson P."/>
            <person name="Tunlid A."/>
        </authorList>
    </citation>
    <scope>NUCLEOTIDE SEQUENCE [LARGE SCALE GENOMIC DNA]</scope>
    <source>
        <strain evidence="12 13">CBS 291.85</strain>
    </source>
</reference>
<dbReference type="OrthoDB" id="2874149at2759"/>
<comment type="subcellular location">
    <subcellularLocation>
        <location evidence="1">Membrane</location>
        <topology evidence="1">Multi-pass membrane protein</topology>
    </subcellularLocation>
</comment>
<feature type="compositionally biased region" description="Low complexity" evidence="10">
    <location>
        <begin position="430"/>
        <end position="441"/>
    </location>
</feature>
<sequence>MAPALPAVSFVLVVLLNLLLVFPAIRKDIVRMSLICWLIFSNIIHGVNAVAWSSNTNIHVPVWCDITTKFLLGAMVALPGALLCLACRLEFVASQRPILFALAPSSGTQAGGETTDSANLATKRLRIAKIKQLLFDLSLCVVFPVVFLFLHFIVENHRFDITADLGCSASIHSSIPGLLITSLPPLLLCIAALIVACQAIHHSFLLPHSGFSQHIASRSQQNPFTETMSSSVFLRRMILILVLIAVMTVFILFTAFNLTTADAFSWQAVHAHMSQIHIVKGGDEQRYTVLVWWEVPVVAIVYFLLEVGIGQDVRDGVRDGVENGKKAIEIWQARRKEKKTKAASENLLPLHRSSSQPNAVVPLSPISSRATTTQDKSYVSGWDDTIKLKSSLKTFKLNSHTPTDSSSSRSTSSPAPTMKPVSLRTDCPRRSASIASRISRISRADGSNSPISVRFPPSPAPAVSPSPAPDRTEDEAFSASTLEYLSSRLRNRWDSSRRLPQFHCQQW</sequence>
<evidence type="ECO:0000256" key="11">
    <source>
        <dbReference type="SAM" id="Phobius"/>
    </source>
</evidence>
<dbReference type="GO" id="GO:0004932">
    <property type="term" value="F:mating-type factor pheromone receptor activity"/>
    <property type="evidence" value="ECO:0007669"/>
    <property type="project" value="InterPro"/>
</dbReference>
<feature type="region of interest" description="Disordered" evidence="10">
    <location>
        <begin position="342"/>
        <end position="367"/>
    </location>
</feature>
<keyword evidence="8" id="KW-0675">Receptor</keyword>
<feature type="transmembrane region" description="Helical" evidence="11">
    <location>
        <begin position="32"/>
        <end position="50"/>
    </location>
</feature>
<feature type="compositionally biased region" description="Pro residues" evidence="10">
    <location>
        <begin position="456"/>
        <end position="468"/>
    </location>
</feature>
<dbReference type="GO" id="GO:0005886">
    <property type="term" value="C:plasma membrane"/>
    <property type="evidence" value="ECO:0007669"/>
    <property type="project" value="TreeGrafter"/>
</dbReference>
<dbReference type="GO" id="GO:0000750">
    <property type="term" value="P:pheromone-dependent signal transduction involved in conjugation with cellular fusion"/>
    <property type="evidence" value="ECO:0007669"/>
    <property type="project" value="TreeGrafter"/>
</dbReference>
<evidence type="ECO:0000256" key="10">
    <source>
        <dbReference type="SAM" id="MobiDB-lite"/>
    </source>
</evidence>
<proteinExistence type="inferred from homology"/>
<dbReference type="PANTHER" id="PTHR28097">
    <property type="entry name" value="PHEROMONE A FACTOR RECEPTOR"/>
    <property type="match status" value="1"/>
</dbReference>
<comment type="caution">
    <text evidence="12">The sequence shown here is derived from an EMBL/GenBank/DDBJ whole genome shotgun (WGS) entry which is preliminary data.</text>
</comment>
<evidence type="ECO:0000256" key="6">
    <source>
        <dbReference type="ARBA" id="ARBA00023040"/>
    </source>
</evidence>
<evidence type="ECO:0000256" key="8">
    <source>
        <dbReference type="ARBA" id="ARBA00023170"/>
    </source>
</evidence>
<evidence type="ECO:0000256" key="2">
    <source>
        <dbReference type="ARBA" id="ARBA00011085"/>
    </source>
</evidence>
<organism evidence="12 13">
    <name type="scientific">Tetrapyrgos nigripes</name>
    <dbReference type="NCBI Taxonomy" id="182062"/>
    <lineage>
        <taxon>Eukaryota</taxon>
        <taxon>Fungi</taxon>
        <taxon>Dikarya</taxon>
        <taxon>Basidiomycota</taxon>
        <taxon>Agaricomycotina</taxon>
        <taxon>Agaricomycetes</taxon>
        <taxon>Agaricomycetidae</taxon>
        <taxon>Agaricales</taxon>
        <taxon>Marasmiineae</taxon>
        <taxon>Marasmiaceae</taxon>
        <taxon>Tetrapyrgos</taxon>
    </lineage>
</organism>